<organism evidence="4">
    <name type="scientific">Drosophila melanogaster</name>
    <name type="common">Fruit fly</name>
    <dbReference type="NCBI Taxonomy" id="7227"/>
    <lineage>
        <taxon>Eukaryota</taxon>
        <taxon>Metazoa</taxon>
        <taxon>Ecdysozoa</taxon>
        <taxon>Arthropoda</taxon>
        <taxon>Hexapoda</taxon>
        <taxon>Insecta</taxon>
        <taxon>Pterygota</taxon>
        <taxon>Neoptera</taxon>
        <taxon>Endopterygota</taxon>
        <taxon>Diptera</taxon>
        <taxon>Brachycera</taxon>
        <taxon>Muscomorpha</taxon>
        <taxon>Ephydroidea</taxon>
        <taxon>Drosophilidae</taxon>
        <taxon>Drosophila</taxon>
        <taxon>Sophophora</taxon>
    </lineage>
</organism>
<dbReference type="GeneID" id="31131"/>
<evidence type="ECO:0000313" key="3">
    <source>
        <dbReference type="EMBL" id="AAY55014.1"/>
    </source>
</evidence>
<evidence type="ECO:0000313" key="6">
    <source>
        <dbReference type="Proteomes" id="UP000000803"/>
    </source>
</evidence>
<sequence length="202" mass="22832">MEKNLPASISKNKRFESTMMSSPVPSFAKSNGMKKKTTTFSRFIRTDRAAGGLTNGVKKKTVSVSRFSRVHRVAEDLTRELAGMSLKKQAVQPRRRYSFTNEFPDDPPKPAPNRRCSLVRRNSINLPIESNFDMSVLMDDDDEEEEDDEMMMAKEEDDEMMMAKEEEDEVQDLNMTSGSINPATSTSKGAIPKPPKNFGFTF</sequence>
<reference evidence="6" key="4">
    <citation type="journal article" date="2002" name="Genome Biol.">
        <title>The transposable elements of the Drosophila melanogaster euchromatin: a genomics perspective.</title>
        <authorList>
            <person name="Kaminker J.S."/>
            <person name="Bergman C.M."/>
            <person name="Kronmiller B."/>
            <person name="Carlson J."/>
            <person name="Svirskas R."/>
            <person name="Patel S."/>
            <person name="Frise E."/>
            <person name="Wheeler D.A."/>
            <person name="Lewis S.E."/>
            <person name="Rubin G.M."/>
            <person name="Ashburner M."/>
            <person name="Celniker S.E."/>
        </authorList>
    </citation>
    <scope>NUCLEOTIDE SEQUENCE [LARGE SCALE GENOMIC DNA]</scope>
    <source>
        <strain evidence="6">Berkeley</strain>
    </source>
</reference>
<proteinExistence type="evidence at transcript level"/>
<dbReference type="EMBL" id="BT022670">
    <property type="protein sequence ID" value="AAY55086.1"/>
    <property type="molecule type" value="mRNA"/>
</dbReference>
<reference evidence="2" key="15">
    <citation type="submission" date="2024-06" db="EMBL/GenBank/DDBJ databases">
        <title>Drosophila melanogaster release 4 sequence.</title>
        <authorList>
            <consortium name="Berkeley Drosophila Genome Project"/>
            <person name="Celniker S."/>
            <person name="Carlson J."/>
            <person name="Wan K."/>
            <person name="Pfeiffer B."/>
            <person name="Frise E."/>
            <person name="George R."/>
            <person name="Hoskins R."/>
            <person name="Stapleton M."/>
            <person name="Pacleb J."/>
            <person name="Park S."/>
            <person name="Svirskas R."/>
            <person name="Smith E."/>
            <person name="Yu C."/>
            <person name="Rubin G."/>
        </authorList>
    </citation>
    <scope>NUCLEOTIDE SEQUENCE</scope>
</reference>
<feature type="compositionally biased region" description="Acidic residues" evidence="1">
    <location>
        <begin position="161"/>
        <end position="171"/>
    </location>
</feature>
<evidence type="ECO:0000313" key="4">
    <source>
        <dbReference type="EMBL" id="AAY55086.1"/>
    </source>
</evidence>
<reference evidence="2" key="8">
    <citation type="submission" date="2006-08" db="EMBL/GenBank/DDBJ databases">
        <authorList>
            <person name="Celniker S."/>
            <person name="Carlson J."/>
            <person name="Wan K."/>
            <person name="Frise E."/>
            <person name="Hoskins R."/>
            <person name="Park S."/>
            <person name="Svirskas R."/>
            <person name="Rubin G."/>
        </authorList>
    </citation>
    <scope>NUCLEOTIDE SEQUENCE</scope>
</reference>
<dbReference type="OMA" id="EANFAMS"/>
<dbReference type="ExpressionAtlas" id="Q4V5I6">
    <property type="expression patterns" value="baseline and differential"/>
</dbReference>
<dbReference type="BioGRID-ORCS" id="31131">
    <property type="hits" value="0 hits in 1 CRISPR screen"/>
</dbReference>
<dbReference type="STRING" id="7227.FBpp0070358"/>
<reference evidence="2" key="12">
    <citation type="journal article" date="2015" name="G3 (Bethesda)">
        <title>Gene Model Annotations for Drosophila melanogaster: The Rule-Benders.</title>
        <authorList>
            <consortium name="FlyBase Consortium"/>
            <person name="Crosby M.A."/>
            <person name="Gramates L.S."/>
            <person name="Dos Santos G."/>
            <person name="Matthews B.B."/>
            <person name="St Pierre S.E."/>
            <person name="Zhou P."/>
            <person name="Schroeder A.J."/>
            <person name="Falls K."/>
            <person name="Emmert D.B."/>
            <person name="Russo S.M."/>
            <person name="Gelbart W.M."/>
            <person name="null"/>
        </authorList>
    </citation>
    <scope>NUCLEOTIDE SEQUENCE</scope>
</reference>
<accession>Q4V5I6</accession>
<reference evidence="2 6" key="10">
    <citation type="journal article" date="2007" name="Science">
        <title>Sequence finishing and mapping of Drosophila melanogaster heterochromatin.</title>
        <authorList>
            <person name="Hoskins R.A."/>
            <person name="Carlson J.W."/>
            <person name="Kennedy C."/>
            <person name="Acevedo D."/>
            <person name="Evans-Holm M."/>
            <person name="Frise E."/>
            <person name="Wan K.H."/>
            <person name="Park S."/>
            <person name="Mendez-Lago M."/>
            <person name="Rossi F."/>
            <person name="Villasante A."/>
            <person name="Dimitri P."/>
            <person name="Karpen G.H."/>
            <person name="Celniker S.E."/>
        </authorList>
    </citation>
    <scope>NUCLEOTIDE SEQUENCE [LARGE SCALE GENOMIC DNA]</scope>
    <source>
        <strain evidence="6">Berkeley</strain>
    </source>
</reference>
<reference evidence="2 6" key="1">
    <citation type="journal article" date="2000" name="Science">
        <title>The genome sequence of Drosophila melanogaster.</title>
        <authorList>
            <person name="Adams M.D."/>
            <person name="Celniker S.E."/>
            <person name="Holt R.A."/>
            <person name="Evans C.A."/>
            <person name="Gocayne J.D."/>
            <person name="Amanatides P.G."/>
            <person name="Scherer S.E."/>
            <person name="Li P.W."/>
            <person name="Hoskins R.A."/>
            <person name="Galle R.F."/>
            <person name="George R.A."/>
            <person name="Lewis S.E."/>
            <person name="Richards S."/>
            <person name="Ashburner M."/>
            <person name="Henderson S.N."/>
            <person name="Sutton G.G."/>
            <person name="Wortman J.R."/>
            <person name="Yandell M.D."/>
            <person name="Zhang Q."/>
            <person name="Chen L.X."/>
            <person name="Brandon R.C."/>
            <person name="Rogers Y.H."/>
            <person name="Blazej R.G."/>
            <person name="Champe M."/>
            <person name="Pfeiffer B.D."/>
            <person name="Wan K.H."/>
            <person name="Doyle C."/>
            <person name="Baxter E.G."/>
            <person name="Helt G."/>
            <person name="Nelson C.R."/>
            <person name="Gabor G.L."/>
            <person name="Abril J.F."/>
            <person name="Agbayani A."/>
            <person name="An H.J."/>
            <person name="Andrews-Pfannkoch C."/>
            <person name="Baldwin D."/>
            <person name="Ballew R.M."/>
            <person name="Basu A."/>
            <person name="Baxendale J."/>
            <person name="Bayraktaroglu L."/>
            <person name="Beasley E.M."/>
            <person name="Beeson K.Y."/>
            <person name="Benos P.V."/>
            <person name="Berman B.P."/>
            <person name="Bhandari D."/>
            <person name="Bolshakov S."/>
            <person name="Borkova D."/>
            <person name="Botchan M.R."/>
            <person name="Bouck J."/>
            <person name="Brokstein P."/>
            <person name="Brottier P."/>
            <person name="Burtis K.C."/>
            <person name="Busam D.A."/>
            <person name="Butler H."/>
            <person name="Cadieu E."/>
            <person name="Center A."/>
            <person name="Chandra I."/>
            <person name="Cherry J.M."/>
            <person name="Cawley S."/>
            <person name="Dahlke C."/>
            <person name="Davenport L.B."/>
            <person name="Davies P."/>
            <person name="de Pablos B."/>
            <person name="Delcher A."/>
            <person name="Deng Z."/>
            <person name="Mays A.D."/>
            <person name="Dew I."/>
            <person name="Dietz S.M."/>
            <person name="Dodson K."/>
            <person name="Doup L.E."/>
            <person name="Downes M."/>
            <person name="Dugan-Rocha S."/>
            <person name="Dunkov B.C."/>
            <person name="Dunn P."/>
            <person name="Durbin K.J."/>
            <person name="Evangelista C.C."/>
            <person name="Ferraz C."/>
            <person name="Ferriera S."/>
            <person name="Fleischmann W."/>
            <person name="Fosler C."/>
            <person name="Gabrielian A.E."/>
            <person name="Garg N.S."/>
            <person name="Gelbart W.M."/>
            <person name="Glasser K."/>
            <person name="Glodek A."/>
            <person name="Gong F."/>
            <person name="Gorrell J.H."/>
            <person name="Gu Z."/>
            <person name="Guan P."/>
            <person name="Harris M."/>
            <person name="Harris N.L."/>
            <person name="Harvey D."/>
            <person name="Heiman T.J."/>
            <person name="Hernandez J.R."/>
            <person name="Houck J."/>
            <person name="Hostin D."/>
            <person name="Houston K.A."/>
            <person name="Howland T.J."/>
            <person name="Wei M.H."/>
            <person name="Ibegwam C."/>
            <person name="Jalali M."/>
            <person name="Kalush F."/>
            <person name="Karpen G.H."/>
            <person name="Ke Z."/>
            <person name="Kennison J.A."/>
            <person name="Ketchum K.A."/>
            <person name="Kimmel B.E."/>
            <person name="Kodira C.D."/>
            <person name="Kraft C."/>
            <person name="Kravitz S."/>
            <person name="Kulp D."/>
            <person name="Lai Z."/>
            <person name="Lasko P."/>
            <person name="Lei Y."/>
            <person name="Levitsky A.A."/>
            <person name="Li J."/>
            <person name="Li Z."/>
            <person name="Liang Y."/>
            <person name="Lin X."/>
            <person name="Liu X."/>
            <person name="Mattei B."/>
            <person name="McIntosh T.C."/>
            <person name="McLeod M.P."/>
            <person name="McPherson D."/>
            <person name="Merkulov G."/>
            <person name="Milshina N.V."/>
            <person name="Mobarry C."/>
            <person name="Morris J."/>
            <person name="Moshrefi A."/>
            <person name="Mount S.M."/>
            <person name="Moy M."/>
            <person name="Murphy B."/>
            <person name="Murphy L."/>
            <person name="Muzny D.M."/>
            <person name="Nelson D.L."/>
            <person name="Nelson D.R."/>
            <person name="Nelson K.A."/>
            <person name="Nixon K."/>
            <person name="Nusskern D.R."/>
            <person name="Pacleb J.M."/>
            <person name="Palazzolo M."/>
            <person name="Pittman G.S."/>
            <person name="Pan S."/>
            <person name="Pollard J."/>
            <person name="Puri V."/>
            <person name="Reese M.G."/>
            <person name="Reinert K."/>
            <person name="Remington K."/>
            <person name="Saunders R.D."/>
            <person name="Scheeler F."/>
            <person name="Shen H."/>
            <person name="Shue B.C."/>
            <person name="Siden-Kiamos I."/>
            <person name="Simpson M."/>
            <person name="Skupski M.P."/>
            <person name="Smith T."/>
            <person name="Spier E."/>
            <person name="Spradling A.C."/>
            <person name="Stapleton M."/>
            <person name="Strong R."/>
            <person name="Sun E."/>
            <person name="Svirskas R."/>
            <person name="Tector C."/>
            <person name="Turner R."/>
            <person name="Venter E."/>
            <person name="Wang A.H."/>
            <person name="Wang X."/>
            <person name="Wang Z.Y."/>
            <person name="Wassarman D.A."/>
            <person name="Weinstock G.M."/>
            <person name="Weissenbach J."/>
            <person name="Williams S.M."/>
            <person name="WoodageT"/>
            <person name="Worley K.C."/>
            <person name="Wu D."/>
            <person name="Yang S."/>
            <person name="Yao Q.A."/>
            <person name="Ye J."/>
            <person name="Yeh R.F."/>
            <person name="Zaveri J.S."/>
            <person name="Zhan M."/>
            <person name="Zhang G."/>
            <person name="Zhao Q."/>
            <person name="Zheng L."/>
            <person name="Zheng X.H."/>
            <person name="Zhong F.N."/>
            <person name="Zhong W."/>
            <person name="Zhou X."/>
            <person name="Zhu S."/>
            <person name="Zhu X."/>
            <person name="Smith H.O."/>
            <person name="Gibbs R.A."/>
            <person name="Myers E.W."/>
            <person name="Rubin G.M."/>
            <person name="Venter J.C."/>
        </authorList>
    </citation>
    <scope>NUCLEOTIDE SEQUENCE [LARGE SCALE GENOMIC DNA]</scope>
    <source>
        <strain evidence="6">Berkeley</strain>
    </source>
</reference>
<gene>
    <name evidence="2" type="primary">Dmel\CG14810</name>
    <name evidence="4 5" type="ORF">CG14810</name>
    <name evidence="2" type="ORF">Dmel_CG14810</name>
</gene>
<reference evidence="2 6" key="5">
    <citation type="journal article" date="2002" name="Genome Biol.">
        <title>Heterochromatic sequences in a Drosophila whole-genome shotgun assembly.</title>
        <authorList>
            <person name="Hoskins R.A."/>
            <person name="Smith C.D."/>
            <person name="Carlson J.W."/>
            <person name="Carvalho A.B."/>
            <person name="Halpern A."/>
            <person name="Kaminker J.S."/>
            <person name="Kennedy C."/>
            <person name="Mungall C.J."/>
            <person name="Sullivan B.A."/>
            <person name="Sutton G.G."/>
            <person name="Yasuhara J.C."/>
            <person name="Wakimoto B.T."/>
            <person name="Myers E.W."/>
            <person name="Celniker S.E."/>
            <person name="Rubin G.M."/>
            <person name="Karpen G.H."/>
        </authorList>
    </citation>
    <scope>NUCLEOTIDE SEQUENCE [LARGE SCALE GENOMIC DNA]</scope>
    <source>
        <strain evidence="6">Berkeley</strain>
    </source>
</reference>
<feature type="region of interest" description="Disordered" evidence="1">
    <location>
        <begin position="1"/>
        <end position="35"/>
    </location>
</feature>
<reference evidence="2" key="13">
    <citation type="journal article" date="2015" name="Genome Res.">
        <title>The Release 6 reference sequence of the Drosophila melanogaster genome.</title>
        <authorList>
            <person name="Hoskins R.A."/>
            <person name="Carlson J.W."/>
            <person name="Wan K.H."/>
            <person name="Park S."/>
            <person name="Mendez I."/>
            <person name="Galle S.E."/>
            <person name="Booth B.W."/>
            <person name="Pfeiffer B.D."/>
            <person name="George R.A."/>
            <person name="Svirskas R."/>
            <person name="Krzywinski M."/>
            <person name="Schein J."/>
            <person name="Accardo M.C."/>
            <person name="Damia E."/>
            <person name="Messina G."/>
            <person name="Mendez-Lago M."/>
            <person name="de Pablos B."/>
            <person name="Demakova O.V."/>
            <person name="Andreyeva E.N."/>
            <person name="Boldyreva L.V."/>
            <person name="Marra M."/>
            <person name="Carvalho A.B."/>
            <person name="Dimitri P."/>
            <person name="Villasante A."/>
            <person name="Zhimulev I.F."/>
            <person name="Rubin G.M."/>
            <person name="Karpen G.H."/>
            <person name="Celniker S.E."/>
        </authorList>
    </citation>
    <scope>NUCLEOTIDE SEQUENCE</scope>
</reference>
<dbReference type="UCSC" id="CG14810-RA">
    <property type="organism name" value="d. melanogaster"/>
</dbReference>
<dbReference type="EMBL" id="BT022598">
    <property type="protein sequence ID" value="AAY55014.1"/>
    <property type="molecule type" value="mRNA"/>
</dbReference>
<reference evidence="6" key="3">
    <citation type="journal article" date="2002" name="Genome Biol.">
        <title>Annotation of the Drosophila melanogaster euchromatic genome: a systematic review.</title>
        <authorList>
            <person name="Misra S."/>
            <person name="Crosby M.A."/>
            <person name="Mungall C.J."/>
            <person name="Matthews B.B."/>
            <person name="Campbell K.S."/>
            <person name="Hradecky P."/>
            <person name="Huang Y."/>
            <person name="Kaminker J.S."/>
            <person name="Millburn G.H."/>
            <person name="Prochnik S.E."/>
            <person name="Smith C.D."/>
            <person name="Tupy J.L."/>
            <person name="Whitfied E.J."/>
            <person name="Bayraktaroglu L."/>
            <person name="Berman B.P."/>
            <person name="Bettencourt B.R."/>
            <person name="Celniker S.E."/>
            <person name="de Grey A.D."/>
            <person name="Drysdale R.A."/>
            <person name="Harris N.L."/>
            <person name="Richter J."/>
            <person name="Russo S."/>
            <person name="Schroeder A.J."/>
            <person name="Shu S.Q."/>
            <person name="Stapleton M."/>
            <person name="Yamada C."/>
            <person name="Ashburner M."/>
            <person name="Gelbart W.M."/>
            <person name="Rubin G.M."/>
            <person name="Lewis S.E."/>
        </authorList>
    </citation>
    <scope>GENOME REANNOTATION</scope>
    <source>
        <strain evidence="6">Berkeley</strain>
    </source>
</reference>
<evidence type="ECO:0000313" key="5">
    <source>
        <dbReference type="FlyBase" id="FBgn0029589"/>
    </source>
</evidence>
<accession>Q9W561</accession>
<reference evidence="2" key="11">
    <citation type="journal article" date="2015" name="G3 (Bethesda)">
        <title>Gene Model Annotations for Drosophila melanogaster: Impact of High-Throughput Data.</title>
        <authorList>
            <consortium name="FlyBase Consortium"/>
            <person name="Matthews B.B."/>
            <person name="Dos Santos G."/>
            <person name="Crosby M.A."/>
            <person name="Emmert D.B."/>
            <person name="St Pierre S.E."/>
            <person name="Gramates L.S."/>
            <person name="Zhou P."/>
            <person name="Schroeder A.J."/>
            <person name="Falls K."/>
            <person name="Strelets V."/>
            <person name="Russo S.M."/>
            <person name="Gelbart W.M."/>
            <person name="null"/>
        </authorList>
    </citation>
    <scope>NUCLEOTIDE SEQUENCE</scope>
</reference>
<reference evidence="4" key="7">
    <citation type="submission" date="2005-05" db="EMBL/GenBank/DDBJ databases">
        <authorList>
            <person name="Stapleton M."/>
            <person name="Carlson J."/>
            <person name="Chavez C."/>
            <person name="Frise E."/>
            <person name="George R."/>
            <person name="Pacleb J."/>
            <person name="Park S."/>
            <person name="Wan K."/>
            <person name="Yu C."/>
            <person name="Celniker S."/>
        </authorList>
    </citation>
    <scope>NUCLEOTIDE SEQUENCE</scope>
</reference>
<dbReference type="AGR" id="FB:FBgn0029589"/>
<dbReference type="EMBL" id="AE014298">
    <property type="protein sequence ID" value="AAF45666.3"/>
    <property type="molecule type" value="Genomic_DNA"/>
</dbReference>
<protein>
    <submittedName>
        <fullName evidence="3">IP06812p</fullName>
    </submittedName>
    <submittedName>
        <fullName evidence="4">IP07112p</fullName>
    </submittedName>
    <submittedName>
        <fullName evidence="2">Uncharacterized protein, isoform A</fullName>
    </submittedName>
</protein>
<dbReference type="AlphaFoldDB" id="Q4V5I6"/>
<dbReference type="FlyBase" id="FBgn0029589">
    <property type="gene designation" value="CG14810"/>
</dbReference>
<reference evidence="2" key="14">
    <citation type="submission" date="2023-12" db="EMBL/GenBank/DDBJ databases">
        <authorList>
            <consortium name="FlyBase"/>
        </authorList>
    </citation>
    <scope>NUCLEOTIDE SEQUENCE</scope>
</reference>
<dbReference type="VEuPathDB" id="VectorBase:FBgn0029589"/>
<dbReference type="PaxDb" id="7227-FBpp0070358"/>
<reference evidence="2 6" key="6">
    <citation type="journal article" date="2005" name="PLoS Comput. Biol.">
        <title>Combined evidence annotation of transposable elements in genome sequences.</title>
        <authorList>
            <person name="Quesneville H."/>
            <person name="Bergman C.M."/>
            <person name="Andrieu O."/>
            <person name="Autard D."/>
            <person name="Nouaud D."/>
            <person name="Ashburner M."/>
            <person name="Anxolabehere D."/>
        </authorList>
    </citation>
    <scope>NUCLEOTIDE SEQUENCE [LARGE SCALE GENOMIC DNA]</scope>
    <source>
        <strain evidence="6">Berkeley</strain>
    </source>
</reference>
<evidence type="ECO:0000313" key="2">
    <source>
        <dbReference type="EMBL" id="AAF45666.3"/>
    </source>
</evidence>
<dbReference type="OrthoDB" id="7872664at2759"/>
<dbReference type="Proteomes" id="UP000000803">
    <property type="component" value="Chromosome X"/>
</dbReference>
<reference evidence="6" key="2">
    <citation type="journal article" date="2002" name="Genome Biol.">
        <title>Finishing a whole-genome shotgun: release 3 of the Drosophila melanogaster euchromatic genome sequence.</title>
        <authorList>
            <person name="Celniker S.E."/>
            <person name="Wheeler D.A."/>
            <person name="Kronmiller B."/>
            <person name="Carlson J.W."/>
            <person name="Halpern A."/>
            <person name="Patel S."/>
            <person name="Adams M."/>
            <person name="Champe M."/>
            <person name="Dugan S.P."/>
            <person name="Frise E."/>
            <person name="Hodgson A."/>
            <person name="George R.A."/>
            <person name="Hoskins R.A."/>
            <person name="Laverty T."/>
            <person name="Muzny D.M."/>
            <person name="Nelson C.R."/>
            <person name="Pacleb J.M."/>
            <person name="Park S."/>
            <person name="Pfeiffer B.D."/>
            <person name="Richards S."/>
            <person name="Sodergren E.J."/>
            <person name="Svirskas R."/>
            <person name="Tabor P.E."/>
            <person name="Wan K."/>
            <person name="Stapleton M."/>
            <person name="Sutton G.G."/>
            <person name="Venter C."/>
            <person name="Weinstock G."/>
            <person name="Scherer S.E."/>
            <person name="Myers E.W."/>
            <person name="Gibbs R.A."/>
            <person name="Rubin G.M."/>
        </authorList>
    </citation>
    <scope>NUCLEOTIDE SEQUENCE [LARGE SCALE GENOMIC DNA]</scope>
    <source>
        <strain evidence="6">Berkeley</strain>
    </source>
</reference>
<dbReference type="DNASU" id="31131"/>
<feature type="region of interest" description="Disordered" evidence="1">
    <location>
        <begin position="161"/>
        <end position="202"/>
    </location>
</feature>
<dbReference type="Bgee" id="FBgn0029589">
    <property type="expression patterns" value="Expressed in early-mid elongation-stage spermatid (Drosophila) in testis and 16 other cell types or tissues"/>
</dbReference>
<reference evidence="2 6" key="9">
    <citation type="journal article" date="2007" name="Science">
        <title>The Release 5.1 annotation of Drosophila melanogaster heterochromatin.</title>
        <authorList>
            <person name="Smith C.D."/>
            <person name="Shu S."/>
            <person name="Mungall C.J."/>
            <person name="Karpen G.H."/>
        </authorList>
    </citation>
    <scope>NUCLEOTIDE SEQUENCE [LARGE SCALE GENOMIC DNA]</scope>
    <source>
        <strain evidence="6">Berkeley</strain>
    </source>
</reference>
<name>Q4V5I6_DROME</name>
<evidence type="ECO:0000256" key="1">
    <source>
        <dbReference type="SAM" id="MobiDB-lite"/>
    </source>
</evidence>
<dbReference type="IntAct" id="Q4V5I6">
    <property type="interactions" value="7"/>
</dbReference>
<feature type="region of interest" description="Disordered" evidence="1">
    <location>
        <begin position="87"/>
        <end position="115"/>
    </location>
</feature>
<dbReference type="RefSeq" id="NP_569941.2">
    <property type="nucleotide sequence ID" value="NM_130585.2"/>
</dbReference>
<feature type="compositionally biased region" description="Polar residues" evidence="1">
    <location>
        <begin position="173"/>
        <end position="188"/>
    </location>
</feature>
<dbReference type="FunCoup" id="Q4V5I6">
    <property type="interactions" value="41"/>
</dbReference>
<keyword evidence="6" id="KW-1185">Reference proteome</keyword>